<sequence length="486" mass="55820">MKATCPFAYAGHASPSRCPAVSLSCFLAVSLSTATKHLPPRHSFSPDMYTPDYDPRHANNSPLYIDDEFELDYRTPELPTDDNPSASPTQPSQFQDRGLPLLQLSDWDPTFQDDGLDPTCIHYDIEWKLQLKKGRLSKLVEITEENLILAPGAYWDKFLSVELAATVKDKLPETKYEPDETTIVVSVEKRSERNMRKRFDGLHVDWKTVEDKLRSWAPLFREGNKLRIYISFVYKDINQPVAATAWNHGRGATGRQLVARDQLLADQEETTGSRPVWKEVYELLHCTGVPCVNSQFYCWRDPESKKHYKLDTNILGMLVDYAEEGHLLRTHDDVPENIRQVIYKQEDESAERRKLKRKRSDSLPPINITVTCPGHYGQHSGEGLAESNMKAQGPVVRKRPGDLVIPMRRNKALEKYYEWQRDQVDSPRWQQSIQYAYDITRDACLDLKHVYTEVSVDFYTDKGVQLGVALSFIKDVPLWVEEALGQ</sequence>
<name>A0A9P8VPW3_9HYPO</name>
<feature type="compositionally biased region" description="Polar residues" evidence="1">
    <location>
        <begin position="82"/>
        <end position="95"/>
    </location>
</feature>
<evidence type="ECO:0000256" key="1">
    <source>
        <dbReference type="SAM" id="MobiDB-lite"/>
    </source>
</evidence>
<dbReference type="AlphaFoldDB" id="A0A9P8VPW3"/>
<evidence type="ECO:0000313" key="3">
    <source>
        <dbReference type="Proteomes" id="UP000777438"/>
    </source>
</evidence>
<gene>
    <name evidence="2" type="ORF">B0T10DRAFT_501620</name>
</gene>
<dbReference type="Proteomes" id="UP000777438">
    <property type="component" value="Unassembled WGS sequence"/>
</dbReference>
<evidence type="ECO:0000313" key="2">
    <source>
        <dbReference type="EMBL" id="KAH6869397.1"/>
    </source>
</evidence>
<feature type="region of interest" description="Disordered" evidence="1">
    <location>
        <begin position="74"/>
        <end position="95"/>
    </location>
</feature>
<proteinExistence type="predicted"/>
<comment type="caution">
    <text evidence="2">The sequence shown here is derived from an EMBL/GenBank/DDBJ whole genome shotgun (WGS) entry which is preliminary data.</text>
</comment>
<dbReference type="EMBL" id="JAGPYM010000073">
    <property type="protein sequence ID" value="KAH6869397.1"/>
    <property type="molecule type" value="Genomic_DNA"/>
</dbReference>
<reference evidence="2 3" key="1">
    <citation type="journal article" date="2021" name="Nat. Commun.">
        <title>Genetic determinants of endophytism in the Arabidopsis root mycobiome.</title>
        <authorList>
            <person name="Mesny F."/>
            <person name="Miyauchi S."/>
            <person name="Thiergart T."/>
            <person name="Pickel B."/>
            <person name="Atanasova L."/>
            <person name="Karlsson M."/>
            <person name="Huettel B."/>
            <person name="Barry K.W."/>
            <person name="Haridas S."/>
            <person name="Chen C."/>
            <person name="Bauer D."/>
            <person name="Andreopoulos W."/>
            <person name="Pangilinan J."/>
            <person name="LaButti K."/>
            <person name="Riley R."/>
            <person name="Lipzen A."/>
            <person name="Clum A."/>
            <person name="Drula E."/>
            <person name="Henrissat B."/>
            <person name="Kohler A."/>
            <person name="Grigoriev I.V."/>
            <person name="Martin F.M."/>
            <person name="Hacquard S."/>
        </authorList>
    </citation>
    <scope>NUCLEOTIDE SEQUENCE [LARGE SCALE GENOMIC DNA]</scope>
    <source>
        <strain evidence="2 3">MPI-CAGE-CH-0241</strain>
    </source>
</reference>
<protein>
    <submittedName>
        <fullName evidence="2">Uncharacterized protein</fullName>
    </submittedName>
</protein>
<accession>A0A9P8VPW3</accession>
<organism evidence="2 3">
    <name type="scientific">Thelonectria olida</name>
    <dbReference type="NCBI Taxonomy" id="1576542"/>
    <lineage>
        <taxon>Eukaryota</taxon>
        <taxon>Fungi</taxon>
        <taxon>Dikarya</taxon>
        <taxon>Ascomycota</taxon>
        <taxon>Pezizomycotina</taxon>
        <taxon>Sordariomycetes</taxon>
        <taxon>Hypocreomycetidae</taxon>
        <taxon>Hypocreales</taxon>
        <taxon>Nectriaceae</taxon>
        <taxon>Thelonectria</taxon>
    </lineage>
</organism>
<dbReference type="OrthoDB" id="4232626at2759"/>
<keyword evidence="3" id="KW-1185">Reference proteome</keyword>